<dbReference type="EMBL" id="DVMN01000096">
    <property type="protein sequence ID" value="HIU21622.1"/>
    <property type="molecule type" value="Genomic_DNA"/>
</dbReference>
<evidence type="ECO:0000256" key="1">
    <source>
        <dbReference type="ARBA" id="ARBA00023015"/>
    </source>
</evidence>
<sequence>MTIAEIAKLAGTSRGTVDRVLNGRGKVNKELEKKIREIIESSEYEVNSSARALSMSQKKYVVGVVINSIGNPFFSRVRQGFEDSRKKWENYGLEMFYKEIRGYNEEEQIEAIEEVAARGANVLALTPINTERVISKLNSLTMPIVTFNNDLRLDKKFAYVGCNYVESGNMCGDLAALMLPNGGKVSVITGSLNTLGHRQRVECFSERLARRNCNIVISENNDDDELSYSIVKEILSSEEVPNLIYFSAGGIAGGLDAVRESGRRIGVLTVDETSAVVEGMKSGLVAASVTQQPYEQGRLTIDVIAHYLYSKKLPAHKHNFTKNLVLLPSMLK</sequence>
<evidence type="ECO:0000259" key="4">
    <source>
        <dbReference type="PROSITE" id="PS50932"/>
    </source>
</evidence>
<dbReference type="Gene3D" id="1.10.260.40">
    <property type="entry name" value="lambda repressor-like DNA-binding domains"/>
    <property type="match status" value="1"/>
</dbReference>
<feature type="domain" description="HTH lacI-type" evidence="4">
    <location>
        <begin position="1"/>
        <end position="55"/>
    </location>
</feature>
<dbReference type="InterPro" id="IPR025997">
    <property type="entry name" value="SBP_2_dom"/>
</dbReference>
<dbReference type="InterPro" id="IPR010982">
    <property type="entry name" value="Lambda_DNA-bd_dom_sf"/>
</dbReference>
<protein>
    <submittedName>
        <fullName evidence="6">LacI family DNA-binding transcriptional regulator</fullName>
    </submittedName>
</protein>
<dbReference type="GO" id="GO:0003700">
    <property type="term" value="F:DNA-binding transcription factor activity"/>
    <property type="evidence" value="ECO:0007669"/>
    <property type="project" value="TreeGrafter"/>
</dbReference>
<evidence type="ECO:0000256" key="2">
    <source>
        <dbReference type="ARBA" id="ARBA00023125"/>
    </source>
</evidence>
<dbReference type="CDD" id="cd06307">
    <property type="entry name" value="PBP1_sugar_binding"/>
    <property type="match status" value="1"/>
</dbReference>
<name>A0A9D1L347_9FIRM</name>
<dbReference type="CDD" id="cd01392">
    <property type="entry name" value="HTH_LacI"/>
    <property type="match status" value="1"/>
</dbReference>
<dbReference type="SUPFAM" id="SSF53822">
    <property type="entry name" value="Periplasmic binding protein-like I"/>
    <property type="match status" value="1"/>
</dbReference>
<dbReference type="GO" id="GO:0000976">
    <property type="term" value="F:transcription cis-regulatory region binding"/>
    <property type="evidence" value="ECO:0007669"/>
    <property type="project" value="TreeGrafter"/>
</dbReference>
<evidence type="ECO:0000313" key="7">
    <source>
        <dbReference type="Proteomes" id="UP000824088"/>
    </source>
</evidence>
<keyword evidence="3" id="KW-0804">Transcription</keyword>
<reference evidence="6" key="2">
    <citation type="journal article" date="2021" name="PeerJ">
        <title>Extensive microbial diversity within the chicken gut microbiome revealed by metagenomics and culture.</title>
        <authorList>
            <person name="Gilroy R."/>
            <person name="Ravi A."/>
            <person name="Getino M."/>
            <person name="Pursley I."/>
            <person name="Horton D.L."/>
            <person name="Alikhan N.F."/>
            <person name="Baker D."/>
            <person name="Gharbi K."/>
            <person name="Hall N."/>
            <person name="Watson M."/>
            <person name="Adriaenssens E.M."/>
            <person name="Foster-Nyarko E."/>
            <person name="Jarju S."/>
            <person name="Secka A."/>
            <person name="Antonio M."/>
            <person name="Oren A."/>
            <person name="Chaudhuri R.R."/>
            <person name="La Ragione R."/>
            <person name="Hildebrand F."/>
            <person name="Pallen M.J."/>
        </authorList>
    </citation>
    <scope>NUCLEOTIDE SEQUENCE</scope>
    <source>
        <strain evidence="6">1063</strain>
    </source>
</reference>
<dbReference type="AlphaFoldDB" id="A0A9D1L347"/>
<dbReference type="SUPFAM" id="SSF47413">
    <property type="entry name" value="lambda repressor-like DNA-binding domains"/>
    <property type="match status" value="1"/>
</dbReference>
<accession>A0A9D1L347</accession>
<evidence type="ECO:0000259" key="5">
    <source>
        <dbReference type="PROSITE" id="PS50943"/>
    </source>
</evidence>
<reference evidence="6" key="1">
    <citation type="submission" date="2020-10" db="EMBL/GenBank/DDBJ databases">
        <authorList>
            <person name="Gilroy R."/>
        </authorList>
    </citation>
    <scope>NUCLEOTIDE SEQUENCE</scope>
    <source>
        <strain evidence="6">1063</strain>
    </source>
</reference>
<dbReference type="Pfam" id="PF00356">
    <property type="entry name" value="LacI"/>
    <property type="match status" value="1"/>
</dbReference>
<dbReference type="Pfam" id="PF13407">
    <property type="entry name" value="Peripla_BP_4"/>
    <property type="match status" value="1"/>
</dbReference>
<feature type="domain" description="HTH cro/C1-type" evidence="5">
    <location>
        <begin position="1"/>
        <end position="46"/>
    </location>
</feature>
<organism evidence="6 7">
    <name type="scientific">Candidatus Limadaptatus stercorigallinarum</name>
    <dbReference type="NCBI Taxonomy" id="2840845"/>
    <lineage>
        <taxon>Bacteria</taxon>
        <taxon>Bacillati</taxon>
        <taxon>Bacillota</taxon>
        <taxon>Clostridia</taxon>
        <taxon>Eubacteriales</taxon>
        <taxon>Candidatus Limadaptatus</taxon>
    </lineage>
</organism>
<dbReference type="InterPro" id="IPR028082">
    <property type="entry name" value="Peripla_BP_I"/>
</dbReference>
<dbReference type="PANTHER" id="PTHR30146">
    <property type="entry name" value="LACI-RELATED TRANSCRIPTIONAL REPRESSOR"/>
    <property type="match status" value="1"/>
</dbReference>
<dbReference type="Gene3D" id="3.40.50.2300">
    <property type="match status" value="2"/>
</dbReference>
<keyword evidence="2 6" id="KW-0238">DNA-binding</keyword>
<proteinExistence type="predicted"/>
<dbReference type="InterPro" id="IPR000843">
    <property type="entry name" value="HTH_LacI"/>
</dbReference>
<keyword evidence="1" id="KW-0805">Transcription regulation</keyword>
<dbReference type="InterPro" id="IPR001387">
    <property type="entry name" value="Cro/C1-type_HTH"/>
</dbReference>
<dbReference type="Proteomes" id="UP000824088">
    <property type="component" value="Unassembled WGS sequence"/>
</dbReference>
<evidence type="ECO:0000256" key="3">
    <source>
        <dbReference type="ARBA" id="ARBA00023163"/>
    </source>
</evidence>
<dbReference type="PROSITE" id="PS50932">
    <property type="entry name" value="HTH_LACI_2"/>
    <property type="match status" value="1"/>
</dbReference>
<dbReference type="SMART" id="SM00354">
    <property type="entry name" value="HTH_LACI"/>
    <property type="match status" value="1"/>
</dbReference>
<gene>
    <name evidence="6" type="ORF">IAD51_05280</name>
</gene>
<dbReference type="PROSITE" id="PS50943">
    <property type="entry name" value="HTH_CROC1"/>
    <property type="match status" value="1"/>
</dbReference>
<comment type="caution">
    <text evidence="6">The sequence shown here is derived from an EMBL/GenBank/DDBJ whole genome shotgun (WGS) entry which is preliminary data.</text>
</comment>
<dbReference type="PANTHER" id="PTHR30146:SF152">
    <property type="entry name" value="TRANSCRIPTIONAL REGULATORY PROTEIN"/>
    <property type="match status" value="1"/>
</dbReference>
<evidence type="ECO:0000313" key="6">
    <source>
        <dbReference type="EMBL" id="HIU21622.1"/>
    </source>
</evidence>